<sequence>MRLSRTQDKHDSTAEMESQPQDRRPPLPVRYSSAGSPRPSFPDLIPVGIDFSTTPRVLHRETPIDASNSMRVGVRIREFSSIARTRKARPTHDPASRTNHFLALLDEVSGSITVVDCGSKRFDMGDLVEPEDE</sequence>
<dbReference type="Proteomes" id="UP000030751">
    <property type="component" value="Unassembled WGS sequence"/>
</dbReference>
<feature type="region of interest" description="Disordered" evidence="1">
    <location>
        <begin position="1"/>
        <end position="44"/>
    </location>
</feature>
<dbReference type="AlphaFoldDB" id="W9NZ70"/>
<proteinExistence type="predicted"/>
<reference evidence="2" key="2">
    <citation type="submission" date="2012-05" db="EMBL/GenBank/DDBJ databases">
        <title>Annotation of the Genome Sequence of Fusarium oxysporum HDV247.</title>
        <authorList>
            <consortium name="The Broad Institute Genomics Platform"/>
            <person name="Ma L.-J."/>
            <person name="Corby-Kistler H."/>
            <person name="Broz K."/>
            <person name="Gale L.R."/>
            <person name="Jonkers W."/>
            <person name="O'Donnell K."/>
            <person name="Ploetz R."/>
            <person name="Steinberg C."/>
            <person name="Schwartz D.C."/>
            <person name="VanEtten H."/>
            <person name="Zhou S."/>
            <person name="Young S.K."/>
            <person name="Zeng Q."/>
            <person name="Gargeya S."/>
            <person name="Fitzgerald M."/>
            <person name="Abouelleil A."/>
            <person name="Alvarado L."/>
            <person name="Chapman S.B."/>
            <person name="Gainer-Dewar J."/>
            <person name="Goldberg J."/>
            <person name="Griggs A."/>
            <person name="Gujja S."/>
            <person name="Hansen M."/>
            <person name="Howarth C."/>
            <person name="Imamovic A."/>
            <person name="Ireland A."/>
            <person name="Larimer J."/>
            <person name="McCowan C."/>
            <person name="Murphy C."/>
            <person name="Pearson M."/>
            <person name="Poon T.W."/>
            <person name="Priest M."/>
            <person name="Roberts A."/>
            <person name="Saif S."/>
            <person name="Shea T."/>
            <person name="Sykes S."/>
            <person name="Wortman J."/>
            <person name="Nusbaum C."/>
            <person name="Birren B."/>
        </authorList>
    </citation>
    <scope>NUCLEOTIDE SEQUENCE</scope>
    <source>
        <strain evidence="2">HDV247</strain>
    </source>
</reference>
<organism evidence="2">
    <name type="scientific">Fusarium oxysporum f. sp. pisi HDV247</name>
    <dbReference type="NCBI Taxonomy" id="1080344"/>
    <lineage>
        <taxon>Eukaryota</taxon>
        <taxon>Fungi</taxon>
        <taxon>Dikarya</taxon>
        <taxon>Ascomycota</taxon>
        <taxon>Pezizomycotina</taxon>
        <taxon>Sordariomycetes</taxon>
        <taxon>Hypocreomycetidae</taxon>
        <taxon>Hypocreales</taxon>
        <taxon>Nectriaceae</taxon>
        <taxon>Fusarium</taxon>
        <taxon>Fusarium oxysporum species complex</taxon>
    </lineage>
</organism>
<dbReference type="HOGENOM" id="CLU_1906820_0_0_1"/>
<evidence type="ECO:0000256" key="1">
    <source>
        <dbReference type="SAM" id="MobiDB-lite"/>
    </source>
</evidence>
<dbReference type="EMBL" id="JH650974">
    <property type="protein sequence ID" value="EXA38179.1"/>
    <property type="molecule type" value="Genomic_DNA"/>
</dbReference>
<gene>
    <name evidence="2" type="ORF">FOVG_10147</name>
</gene>
<evidence type="ECO:0000313" key="2">
    <source>
        <dbReference type="EMBL" id="EXA38179.1"/>
    </source>
</evidence>
<feature type="compositionally biased region" description="Basic and acidic residues" evidence="1">
    <location>
        <begin position="1"/>
        <end position="13"/>
    </location>
</feature>
<reference evidence="2" key="1">
    <citation type="submission" date="2011-10" db="EMBL/GenBank/DDBJ databases">
        <title>The Genome Sequence of Fusarium oxysporum HDV247.</title>
        <authorList>
            <consortium name="The Broad Institute Genome Sequencing Platform"/>
            <person name="Ma L.-J."/>
            <person name="Gale L.R."/>
            <person name="Schwartz D.C."/>
            <person name="Zhou S."/>
            <person name="Corby-Kistler H."/>
            <person name="Young S.K."/>
            <person name="Zeng Q."/>
            <person name="Gargeya S."/>
            <person name="Fitzgerald M."/>
            <person name="Haas B."/>
            <person name="Abouelleil A."/>
            <person name="Alvarado L."/>
            <person name="Arachchi H.M."/>
            <person name="Berlin A."/>
            <person name="Brown A."/>
            <person name="Chapman S.B."/>
            <person name="Chen Z."/>
            <person name="Dunbar C."/>
            <person name="Freedman E."/>
            <person name="Gearin G."/>
            <person name="Goldberg J."/>
            <person name="Griggs A."/>
            <person name="Gujja S."/>
            <person name="Heiman D."/>
            <person name="Howarth C."/>
            <person name="Larson L."/>
            <person name="Lui A."/>
            <person name="MacDonald P.J.P."/>
            <person name="Montmayeur A."/>
            <person name="Murphy C."/>
            <person name="Neiman D."/>
            <person name="Pearson M."/>
            <person name="Priest M."/>
            <person name="Roberts A."/>
            <person name="Saif S."/>
            <person name="Shea T."/>
            <person name="Shenoy N."/>
            <person name="Sisk P."/>
            <person name="Stolte C."/>
            <person name="Sykes S."/>
            <person name="Wortman J."/>
            <person name="Nusbaum C."/>
            <person name="Birren B."/>
        </authorList>
    </citation>
    <scope>NUCLEOTIDE SEQUENCE [LARGE SCALE GENOMIC DNA]</scope>
    <source>
        <strain evidence="2">HDV247</strain>
    </source>
</reference>
<protein>
    <submittedName>
        <fullName evidence="2">Uncharacterized protein</fullName>
    </submittedName>
</protein>
<accession>W9NZ70</accession>
<name>W9NZ70_FUSOX</name>